<accession>A0AAD9QIH7</accession>
<feature type="region of interest" description="Disordered" evidence="2">
    <location>
        <begin position="1"/>
        <end position="20"/>
    </location>
</feature>
<dbReference type="PANTHER" id="PTHR33309">
    <property type="entry name" value="KERATIN, ULTRA HIGH-SULFUR MATRIX PROTEIN-LIKE"/>
    <property type="match status" value="1"/>
</dbReference>
<feature type="region of interest" description="Disordered" evidence="2">
    <location>
        <begin position="197"/>
        <end position="232"/>
    </location>
</feature>
<dbReference type="PANTHER" id="PTHR33309:SF1">
    <property type="entry name" value="MYB_SANT-LIKE DNA-BINDING DOMAIN-CONTAINING PROTEIN"/>
    <property type="match status" value="1"/>
</dbReference>
<name>A0AAD9QIH7_ACRCE</name>
<comment type="caution">
    <text evidence="3">The sequence shown here is derived from an EMBL/GenBank/DDBJ whole genome shotgun (WGS) entry which is preliminary data.</text>
</comment>
<sequence>MKKLRQKNKQVKDKSTRCGTGKRKKWEFFEIIDRTLCDKPQVKPPLVIDSSASSTADLHDTVNDENSENVWNGQRHMMCAFAVKYCTMSHIKKKGSNERGEAWTQIAKQLSGSDELVFRVDQRGVREGMERLRTNYKAKMTEEESASGITVEEISELDALICKIIEQERMAEEARESNANWKENDADKKTAEEMRKVAMERHRETTKRSEDEDNTDKKVKRRKSGGDAVEFLKEKAQMEKELRKEEIAIKKRNRNKWLQGKILCKT</sequence>
<keyword evidence="4" id="KW-1185">Reference proteome</keyword>
<evidence type="ECO:0000313" key="3">
    <source>
        <dbReference type="EMBL" id="KAK2561789.1"/>
    </source>
</evidence>
<feature type="coiled-coil region" evidence="1">
    <location>
        <begin position="157"/>
        <end position="184"/>
    </location>
</feature>
<reference evidence="3" key="2">
    <citation type="journal article" date="2023" name="Science">
        <title>Genomic signatures of disease resistance in endangered staghorn corals.</title>
        <authorList>
            <person name="Vollmer S.V."/>
            <person name="Selwyn J.D."/>
            <person name="Despard B.A."/>
            <person name="Roesel C.L."/>
        </authorList>
    </citation>
    <scope>NUCLEOTIDE SEQUENCE</scope>
    <source>
        <strain evidence="3">K2</strain>
    </source>
</reference>
<organism evidence="3 4">
    <name type="scientific">Acropora cervicornis</name>
    <name type="common">Staghorn coral</name>
    <dbReference type="NCBI Taxonomy" id="6130"/>
    <lineage>
        <taxon>Eukaryota</taxon>
        <taxon>Metazoa</taxon>
        <taxon>Cnidaria</taxon>
        <taxon>Anthozoa</taxon>
        <taxon>Hexacorallia</taxon>
        <taxon>Scleractinia</taxon>
        <taxon>Astrocoeniina</taxon>
        <taxon>Acroporidae</taxon>
        <taxon>Acropora</taxon>
    </lineage>
</organism>
<evidence type="ECO:0000256" key="2">
    <source>
        <dbReference type="SAM" id="MobiDB-lite"/>
    </source>
</evidence>
<dbReference type="EMBL" id="JARQWQ010000031">
    <property type="protein sequence ID" value="KAK2561789.1"/>
    <property type="molecule type" value="Genomic_DNA"/>
</dbReference>
<proteinExistence type="predicted"/>
<dbReference type="Proteomes" id="UP001249851">
    <property type="component" value="Unassembled WGS sequence"/>
</dbReference>
<keyword evidence="1" id="KW-0175">Coiled coil</keyword>
<gene>
    <name evidence="3" type="ORF">P5673_015175</name>
</gene>
<evidence type="ECO:0000256" key="1">
    <source>
        <dbReference type="SAM" id="Coils"/>
    </source>
</evidence>
<reference evidence="3" key="1">
    <citation type="journal article" date="2023" name="G3 (Bethesda)">
        <title>Whole genome assembly and annotation of the endangered Caribbean coral Acropora cervicornis.</title>
        <authorList>
            <person name="Selwyn J.D."/>
            <person name="Vollmer S.V."/>
        </authorList>
    </citation>
    <scope>NUCLEOTIDE SEQUENCE</scope>
    <source>
        <strain evidence="3">K2</strain>
    </source>
</reference>
<evidence type="ECO:0000313" key="4">
    <source>
        <dbReference type="Proteomes" id="UP001249851"/>
    </source>
</evidence>
<feature type="compositionally biased region" description="Basic and acidic residues" evidence="2">
    <location>
        <begin position="197"/>
        <end position="210"/>
    </location>
</feature>
<dbReference type="AlphaFoldDB" id="A0AAD9QIH7"/>
<protein>
    <submittedName>
        <fullName evidence="3">Uncharacterized protein</fullName>
    </submittedName>
</protein>